<sequence length="905" mass="99512">MAINTLTTQAGFKIGPIVFETLIKHYFDRVKKDVEDGKTTRLRQEEFLYDQAFNVIKAFLEASTHHTVEEVQGFSNTRIPSPPWVRVVRLLVPPLCCEEAAGYLVQAFGGEEMARRVVGGVKWWQVRGINGVDGQWIAAKKDWREAKRRHKMQEKMKHAEPPHASGNAPLSQDQENGVYEEDLDEMRCILYSHGGGYYFGSVDQERYSIQRYARKINGRVFAINYRLAPQYPFPCALQDVLAAYLYLIRPPPGAAHRPVKPAHIVVAGDSAGGGLTLALLQVLRDTGLPLPAGGVLISPWCDLTHSFASCHTNTATDIIPTYGLSLQKPSSLWPPPSDELTTHVHASLRSRIRKALHMDDAAASASTPITPSGPLPSSCPSTPSGMPVDVGSTTPLAQSGPLDNHPITLLASNGETLVIDQQVHLYTPNNLLMHPLVSPALGYLGGLPPLFFIASDKEVLRDEIIYTAHKAANPAKHPVKEASRALYPPLVGIEERHQPTQVHLQVYDDAAHVLPVLFAFTTPGKFCFRAMATFCKHVTGMNQTPQSPIPSSPSIPTALLRASTLLRKNKKANSLASESSSVPTVTFDDAPSAPTQILDTPLVAAPEEMSSRPSLPQRRSSVRRSLTIQVTRATSMIRRRRERSASLNEEGSSSTGTGKTNGVGQAPGLPSIDAEDQPSSPTSLQMSPREAGEPSVYLNTIPESELDAFRVPEEIIGDLSERSMRRYLQGRAKFDQKFAGTMKSVDRDRKRQLERAARDPISNMKTINARLSRDGKALLDGNKGIKEGLLATSGTWTWAWLLEGKERPPPSSIAARRDTEEARRLARFADVPLQEGESSLSANNLWSVLLSALNSMSHKHKADPEDAQAETEKQEEKGLKRKLTVLSKFGLERRRTHAVKAETTR</sequence>
<feature type="active site" evidence="3">
    <location>
        <position position="270"/>
    </location>
</feature>
<accession>A0ABR3JJ53</accession>
<feature type="region of interest" description="Disordered" evidence="4">
    <location>
        <begin position="151"/>
        <end position="174"/>
    </location>
</feature>
<dbReference type="PANTHER" id="PTHR48081">
    <property type="entry name" value="AB HYDROLASE SUPERFAMILY PROTEIN C4A8.06C"/>
    <property type="match status" value="1"/>
</dbReference>
<evidence type="ECO:0000256" key="2">
    <source>
        <dbReference type="ARBA" id="ARBA00022801"/>
    </source>
</evidence>
<feature type="compositionally biased region" description="Low complexity" evidence="4">
    <location>
        <begin position="611"/>
        <end position="626"/>
    </location>
</feature>
<feature type="region of interest" description="Disordered" evidence="4">
    <location>
        <begin position="858"/>
        <end position="879"/>
    </location>
</feature>
<protein>
    <recommendedName>
        <fullName evidence="5">Alpha/beta hydrolase fold-3 domain-containing protein</fullName>
    </recommendedName>
</protein>
<evidence type="ECO:0000313" key="7">
    <source>
        <dbReference type="Proteomes" id="UP001556367"/>
    </source>
</evidence>
<feature type="compositionally biased region" description="Polar residues" evidence="4">
    <location>
        <begin position="572"/>
        <end position="584"/>
    </location>
</feature>
<comment type="similarity">
    <text evidence="1">Belongs to the 'GDXG' lipolytic enzyme family.</text>
</comment>
<evidence type="ECO:0000256" key="4">
    <source>
        <dbReference type="SAM" id="MobiDB-lite"/>
    </source>
</evidence>
<evidence type="ECO:0000256" key="3">
    <source>
        <dbReference type="PROSITE-ProRule" id="PRU10038"/>
    </source>
</evidence>
<dbReference type="PANTHER" id="PTHR48081:SF5">
    <property type="entry name" value="ALPHA_BETA HYDROLASE FOLD-3 DOMAIN-CONTAINING PROTEIN"/>
    <property type="match status" value="1"/>
</dbReference>
<keyword evidence="7" id="KW-1185">Reference proteome</keyword>
<organism evidence="6 7">
    <name type="scientific">Hohenbuehelia grisea</name>
    <dbReference type="NCBI Taxonomy" id="104357"/>
    <lineage>
        <taxon>Eukaryota</taxon>
        <taxon>Fungi</taxon>
        <taxon>Dikarya</taxon>
        <taxon>Basidiomycota</taxon>
        <taxon>Agaricomycotina</taxon>
        <taxon>Agaricomycetes</taxon>
        <taxon>Agaricomycetidae</taxon>
        <taxon>Agaricales</taxon>
        <taxon>Pleurotineae</taxon>
        <taxon>Pleurotaceae</taxon>
        <taxon>Hohenbuehelia</taxon>
    </lineage>
</organism>
<feature type="region of interest" description="Disordered" evidence="4">
    <location>
        <begin position="571"/>
        <end position="693"/>
    </location>
</feature>
<name>A0ABR3JJ53_9AGAR</name>
<dbReference type="SUPFAM" id="SSF53474">
    <property type="entry name" value="alpha/beta-Hydrolases"/>
    <property type="match status" value="1"/>
</dbReference>
<feature type="compositionally biased region" description="Polar residues" evidence="4">
    <location>
        <begin position="677"/>
        <end position="686"/>
    </location>
</feature>
<feature type="region of interest" description="Disordered" evidence="4">
    <location>
        <begin position="364"/>
        <end position="387"/>
    </location>
</feature>
<dbReference type="Pfam" id="PF07859">
    <property type="entry name" value="Abhydrolase_3"/>
    <property type="match status" value="1"/>
</dbReference>
<feature type="compositionally biased region" description="Low complexity" evidence="4">
    <location>
        <begin position="651"/>
        <end position="664"/>
    </location>
</feature>
<dbReference type="InterPro" id="IPR029058">
    <property type="entry name" value="AB_hydrolase_fold"/>
</dbReference>
<comment type="caution">
    <text evidence="6">The sequence shown here is derived from an EMBL/GenBank/DDBJ whole genome shotgun (WGS) entry which is preliminary data.</text>
</comment>
<dbReference type="InterPro" id="IPR033140">
    <property type="entry name" value="Lipase_GDXG_put_SER_AS"/>
</dbReference>
<dbReference type="PROSITE" id="PS01174">
    <property type="entry name" value="LIPASE_GDXG_SER"/>
    <property type="match status" value="1"/>
</dbReference>
<reference evidence="7" key="1">
    <citation type="submission" date="2024-06" db="EMBL/GenBank/DDBJ databases">
        <title>Multi-omics analyses provide insights into the biosynthesis of the anticancer antibiotic pleurotin in Hohenbuehelia grisea.</title>
        <authorList>
            <person name="Weaver J.A."/>
            <person name="Alberti F."/>
        </authorList>
    </citation>
    <scope>NUCLEOTIDE SEQUENCE [LARGE SCALE GENOMIC DNA]</scope>
    <source>
        <strain evidence="7">T-177</strain>
    </source>
</reference>
<evidence type="ECO:0000256" key="1">
    <source>
        <dbReference type="ARBA" id="ARBA00010515"/>
    </source>
</evidence>
<dbReference type="InterPro" id="IPR050300">
    <property type="entry name" value="GDXG_lipolytic_enzyme"/>
</dbReference>
<evidence type="ECO:0000313" key="6">
    <source>
        <dbReference type="EMBL" id="KAL0955799.1"/>
    </source>
</evidence>
<evidence type="ECO:0000259" key="5">
    <source>
        <dbReference type="Pfam" id="PF07859"/>
    </source>
</evidence>
<dbReference type="InterPro" id="IPR013094">
    <property type="entry name" value="AB_hydrolase_3"/>
</dbReference>
<dbReference type="EMBL" id="JASNQZ010000006">
    <property type="protein sequence ID" value="KAL0955799.1"/>
    <property type="molecule type" value="Genomic_DNA"/>
</dbReference>
<gene>
    <name evidence="6" type="ORF">HGRIS_002008</name>
</gene>
<feature type="domain" description="Alpha/beta hydrolase fold-3" evidence="5">
    <location>
        <begin position="189"/>
        <end position="311"/>
    </location>
</feature>
<keyword evidence="2" id="KW-0378">Hydrolase</keyword>
<dbReference type="Gene3D" id="3.40.50.1820">
    <property type="entry name" value="alpha/beta hydrolase"/>
    <property type="match status" value="1"/>
</dbReference>
<proteinExistence type="inferred from homology"/>
<dbReference type="Proteomes" id="UP001556367">
    <property type="component" value="Unassembled WGS sequence"/>
</dbReference>